<evidence type="ECO:0000256" key="1">
    <source>
        <dbReference type="ARBA" id="ARBA00005417"/>
    </source>
</evidence>
<dbReference type="GO" id="GO:0055085">
    <property type="term" value="P:transmembrane transport"/>
    <property type="evidence" value="ECO:0007669"/>
    <property type="project" value="UniProtKB-ARBA"/>
</dbReference>
<dbReference type="Pfam" id="PF08352">
    <property type="entry name" value="oligo_HPY"/>
    <property type="match status" value="1"/>
</dbReference>
<dbReference type="InterPro" id="IPR050319">
    <property type="entry name" value="ABC_transp_ATP-bind"/>
</dbReference>
<evidence type="ECO:0000256" key="2">
    <source>
        <dbReference type="ARBA" id="ARBA00022448"/>
    </source>
</evidence>
<dbReference type="NCBIfam" id="TIGR01727">
    <property type="entry name" value="oligo_HPY"/>
    <property type="match status" value="1"/>
</dbReference>
<dbReference type="PROSITE" id="PS00211">
    <property type="entry name" value="ABC_TRANSPORTER_1"/>
    <property type="match status" value="1"/>
</dbReference>
<evidence type="ECO:0000256" key="4">
    <source>
        <dbReference type="ARBA" id="ARBA00022840"/>
    </source>
</evidence>
<dbReference type="InterPro" id="IPR013563">
    <property type="entry name" value="Oligopep_ABC_C"/>
</dbReference>
<dbReference type="HOGENOM" id="CLU_000604_1_23_7"/>
<dbReference type="PANTHER" id="PTHR43776:SF7">
    <property type="entry name" value="D,D-DIPEPTIDE TRANSPORT ATP-BINDING PROTEIN DDPF-RELATED"/>
    <property type="match status" value="1"/>
</dbReference>
<dbReference type="eggNOG" id="COG4608">
    <property type="taxonomic scope" value="Bacteria"/>
</dbReference>
<gene>
    <name evidence="6" type="ordered locus">GM21_1777</name>
</gene>
<name>C6E6J0_GEOSM</name>
<comment type="similarity">
    <text evidence="1">Belongs to the ABC transporter superfamily.</text>
</comment>
<dbReference type="Pfam" id="PF00005">
    <property type="entry name" value="ABC_tran"/>
    <property type="match status" value="1"/>
</dbReference>
<keyword evidence="2" id="KW-0813">Transport</keyword>
<dbReference type="OrthoDB" id="9809450at2"/>
<organism evidence="6">
    <name type="scientific">Geobacter sp. (strain M21)</name>
    <dbReference type="NCBI Taxonomy" id="443144"/>
    <lineage>
        <taxon>Bacteria</taxon>
        <taxon>Pseudomonadati</taxon>
        <taxon>Thermodesulfobacteriota</taxon>
        <taxon>Desulfuromonadia</taxon>
        <taxon>Geobacterales</taxon>
        <taxon>Geobacteraceae</taxon>
        <taxon>Geobacter</taxon>
    </lineage>
</organism>
<evidence type="ECO:0000313" key="6">
    <source>
        <dbReference type="EMBL" id="ACT17831.1"/>
    </source>
</evidence>
<dbReference type="Gene3D" id="3.40.50.300">
    <property type="entry name" value="P-loop containing nucleotide triphosphate hydrolases"/>
    <property type="match status" value="1"/>
</dbReference>
<dbReference type="SUPFAM" id="SSF52540">
    <property type="entry name" value="P-loop containing nucleoside triphosphate hydrolases"/>
    <property type="match status" value="1"/>
</dbReference>
<evidence type="ECO:0000256" key="3">
    <source>
        <dbReference type="ARBA" id="ARBA00022741"/>
    </source>
</evidence>
<dbReference type="STRING" id="443144.GM21_1777"/>
<dbReference type="EMBL" id="CP001661">
    <property type="protein sequence ID" value="ACT17831.1"/>
    <property type="molecule type" value="Genomic_DNA"/>
</dbReference>
<proteinExistence type="inferred from homology"/>
<sequence>MTAPLLQAEKLVKRFAVRGGFLAEKRELTAVAGVDLEIFPGETLGVAGESGCGKSTVARLLTGLVPPSEGSIRYGGRELSAMNRGELAQFRREVQMIFQDPFSSLNPRMRVAQIVGEPLEIHGIGSPAERRERVARLMERVGLSPEQLSRFPHQFSGGQRQRIGIARALAVSPRLIIADEPVSALDLSIQAQIINLLQEVKMDLGLSFLFITHDLSVLRHLSDRIAIMYLGRIVESGSRDDVLSRQLHPYTEALLSAIPSIDPREKSRHVVARGELPSPLSPPPGCPFHTRCPYAEAICGEERPELLEKEPGHLAACHFSKRIYRS</sequence>
<dbReference type="PANTHER" id="PTHR43776">
    <property type="entry name" value="TRANSPORT ATP-BINDING PROTEIN"/>
    <property type="match status" value="1"/>
</dbReference>
<dbReference type="InterPro" id="IPR027417">
    <property type="entry name" value="P-loop_NTPase"/>
</dbReference>
<dbReference type="AlphaFoldDB" id="C6E6J0"/>
<dbReference type="SMART" id="SM00382">
    <property type="entry name" value="AAA"/>
    <property type="match status" value="1"/>
</dbReference>
<dbReference type="GO" id="GO:0005524">
    <property type="term" value="F:ATP binding"/>
    <property type="evidence" value="ECO:0007669"/>
    <property type="project" value="UniProtKB-KW"/>
</dbReference>
<accession>C6E6J0</accession>
<feature type="domain" description="ABC transporter" evidence="5">
    <location>
        <begin position="6"/>
        <end position="255"/>
    </location>
</feature>
<dbReference type="GO" id="GO:0016887">
    <property type="term" value="F:ATP hydrolysis activity"/>
    <property type="evidence" value="ECO:0007669"/>
    <property type="project" value="InterPro"/>
</dbReference>
<dbReference type="InterPro" id="IPR017871">
    <property type="entry name" value="ABC_transporter-like_CS"/>
</dbReference>
<dbReference type="KEGG" id="gem:GM21_1777"/>
<dbReference type="InterPro" id="IPR003439">
    <property type="entry name" value="ABC_transporter-like_ATP-bd"/>
</dbReference>
<dbReference type="FunFam" id="3.40.50.300:FF:000016">
    <property type="entry name" value="Oligopeptide ABC transporter ATP-binding component"/>
    <property type="match status" value="1"/>
</dbReference>
<dbReference type="CDD" id="cd03257">
    <property type="entry name" value="ABC_NikE_OppD_transporters"/>
    <property type="match status" value="1"/>
</dbReference>
<dbReference type="PROSITE" id="PS50893">
    <property type="entry name" value="ABC_TRANSPORTER_2"/>
    <property type="match status" value="1"/>
</dbReference>
<keyword evidence="3" id="KW-0547">Nucleotide-binding</keyword>
<dbReference type="GO" id="GO:0015833">
    <property type="term" value="P:peptide transport"/>
    <property type="evidence" value="ECO:0007669"/>
    <property type="project" value="InterPro"/>
</dbReference>
<reference evidence="6" key="1">
    <citation type="submission" date="2009-07" db="EMBL/GenBank/DDBJ databases">
        <title>Complete sequence of Geobacter sp. M21.</title>
        <authorList>
            <consortium name="US DOE Joint Genome Institute"/>
            <person name="Lucas S."/>
            <person name="Copeland A."/>
            <person name="Lapidus A."/>
            <person name="Glavina del Rio T."/>
            <person name="Dalin E."/>
            <person name="Tice H."/>
            <person name="Bruce D."/>
            <person name="Goodwin L."/>
            <person name="Pitluck S."/>
            <person name="Saunders E."/>
            <person name="Brettin T."/>
            <person name="Detter J.C."/>
            <person name="Han C."/>
            <person name="Larimer F."/>
            <person name="Land M."/>
            <person name="Hauser L."/>
            <person name="Kyrpides N."/>
            <person name="Ovchinnikova G."/>
            <person name="Lovley D."/>
        </authorList>
    </citation>
    <scope>NUCLEOTIDE SEQUENCE [LARGE SCALE GENOMIC DNA]</scope>
    <source>
        <strain evidence="6">M21</strain>
    </source>
</reference>
<evidence type="ECO:0000259" key="5">
    <source>
        <dbReference type="PROSITE" id="PS50893"/>
    </source>
</evidence>
<keyword evidence="4" id="KW-0067">ATP-binding</keyword>
<dbReference type="InterPro" id="IPR003593">
    <property type="entry name" value="AAA+_ATPase"/>
</dbReference>
<protein>
    <submittedName>
        <fullName evidence="6">Oligopeptide/dipeptide ABC transporter, ATPase subunit</fullName>
    </submittedName>
</protein>